<protein>
    <recommendedName>
        <fullName evidence="4">HNH nuclease domain-containing protein</fullName>
    </recommendedName>
</protein>
<dbReference type="OrthoDB" id="3800761at2759"/>
<dbReference type="RefSeq" id="XP_022584588.1">
    <property type="nucleotide sequence ID" value="XM_022722092.1"/>
</dbReference>
<dbReference type="EMBL" id="KV878337">
    <property type="protein sequence ID" value="OJJ50078.1"/>
    <property type="molecule type" value="Genomic_DNA"/>
</dbReference>
<proteinExistence type="predicted"/>
<accession>A0A1L9SS88</accession>
<name>A0A1L9SS88_9EURO</name>
<gene>
    <name evidence="2" type="ORF">ASPZODRAFT_128692</name>
</gene>
<dbReference type="STRING" id="1073090.A0A1L9SS88"/>
<keyword evidence="3" id="KW-1185">Reference proteome</keyword>
<sequence>MVLIVRLQIQLWKDLGLVNYQLTSSFNAIALCPNCHCQFDCGLDPGLVFIPTDLAYFLDFEVKDQERRRQAAALGEVLQRQVPSAETYRLHQITQGKVAANAIGGLYQPVVLKTYIMIGSPFDVTQFLQRPRQWHGAPLACLRRGFLILGGGRLGALSREQRLDLQRLRDLYFLSDKEGSVDETRRRAHPQTATAEEEGSEQAERQPKRQDRGLDEHDQGQQPPFWELGPEVTAEDAIRRFGPLIT</sequence>
<evidence type="ECO:0000313" key="3">
    <source>
        <dbReference type="Proteomes" id="UP000184188"/>
    </source>
</evidence>
<evidence type="ECO:0000256" key="1">
    <source>
        <dbReference type="SAM" id="MobiDB-lite"/>
    </source>
</evidence>
<evidence type="ECO:0000313" key="2">
    <source>
        <dbReference type="EMBL" id="OJJ50078.1"/>
    </source>
</evidence>
<dbReference type="GeneID" id="34608557"/>
<reference evidence="3" key="1">
    <citation type="journal article" date="2017" name="Genome Biol.">
        <title>Comparative genomics reveals high biological diversity and specific adaptations in the industrially and medically important fungal genus Aspergillus.</title>
        <authorList>
            <person name="de Vries R.P."/>
            <person name="Riley R."/>
            <person name="Wiebenga A."/>
            <person name="Aguilar-Osorio G."/>
            <person name="Amillis S."/>
            <person name="Uchima C.A."/>
            <person name="Anderluh G."/>
            <person name="Asadollahi M."/>
            <person name="Askin M."/>
            <person name="Barry K."/>
            <person name="Battaglia E."/>
            <person name="Bayram O."/>
            <person name="Benocci T."/>
            <person name="Braus-Stromeyer S.A."/>
            <person name="Caldana C."/>
            <person name="Canovas D."/>
            <person name="Cerqueira G.C."/>
            <person name="Chen F."/>
            <person name="Chen W."/>
            <person name="Choi C."/>
            <person name="Clum A."/>
            <person name="Dos Santos R.A."/>
            <person name="Damasio A.R."/>
            <person name="Diallinas G."/>
            <person name="Emri T."/>
            <person name="Fekete E."/>
            <person name="Flipphi M."/>
            <person name="Freyberg S."/>
            <person name="Gallo A."/>
            <person name="Gournas C."/>
            <person name="Habgood R."/>
            <person name="Hainaut M."/>
            <person name="Harispe M.L."/>
            <person name="Henrissat B."/>
            <person name="Hilden K.S."/>
            <person name="Hope R."/>
            <person name="Hossain A."/>
            <person name="Karabika E."/>
            <person name="Karaffa L."/>
            <person name="Karanyi Z."/>
            <person name="Krasevec N."/>
            <person name="Kuo A."/>
            <person name="Kusch H."/>
            <person name="LaButti K."/>
            <person name="Lagendijk E.L."/>
            <person name="Lapidus A."/>
            <person name="Levasseur A."/>
            <person name="Lindquist E."/>
            <person name="Lipzen A."/>
            <person name="Logrieco A.F."/>
            <person name="MacCabe A."/>
            <person name="Maekelae M.R."/>
            <person name="Malavazi I."/>
            <person name="Melin P."/>
            <person name="Meyer V."/>
            <person name="Mielnichuk N."/>
            <person name="Miskei M."/>
            <person name="Molnar A.P."/>
            <person name="Mule G."/>
            <person name="Ngan C.Y."/>
            <person name="Orejas M."/>
            <person name="Orosz E."/>
            <person name="Ouedraogo J.P."/>
            <person name="Overkamp K.M."/>
            <person name="Park H.-S."/>
            <person name="Perrone G."/>
            <person name="Piumi F."/>
            <person name="Punt P.J."/>
            <person name="Ram A.F."/>
            <person name="Ramon A."/>
            <person name="Rauscher S."/>
            <person name="Record E."/>
            <person name="Riano-Pachon D.M."/>
            <person name="Robert V."/>
            <person name="Roehrig J."/>
            <person name="Ruller R."/>
            <person name="Salamov A."/>
            <person name="Salih N.S."/>
            <person name="Samson R.A."/>
            <person name="Sandor E."/>
            <person name="Sanguinetti M."/>
            <person name="Schuetze T."/>
            <person name="Sepcic K."/>
            <person name="Shelest E."/>
            <person name="Sherlock G."/>
            <person name="Sophianopoulou V."/>
            <person name="Squina F.M."/>
            <person name="Sun H."/>
            <person name="Susca A."/>
            <person name="Todd R.B."/>
            <person name="Tsang A."/>
            <person name="Unkles S.E."/>
            <person name="van de Wiele N."/>
            <person name="van Rossen-Uffink D."/>
            <person name="Oliveira J.V."/>
            <person name="Vesth T.C."/>
            <person name="Visser J."/>
            <person name="Yu J.-H."/>
            <person name="Zhou M."/>
            <person name="Andersen M.R."/>
            <person name="Archer D.B."/>
            <person name="Baker S.E."/>
            <person name="Benoit I."/>
            <person name="Brakhage A.A."/>
            <person name="Braus G.H."/>
            <person name="Fischer R."/>
            <person name="Frisvad J.C."/>
            <person name="Goldman G.H."/>
            <person name="Houbraken J."/>
            <person name="Oakley B."/>
            <person name="Pocsi I."/>
            <person name="Scazzocchio C."/>
            <person name="Seiboth B."/>
            <person name="vanKuyk P.A."/>
            <person name="Wortman J."/>
            <person name="Dyer P.S."/>
            <person name="Grigoriev I.V."/>
        </authorList>
    </citation>
    <scope>NUCLEOTIDE SEQUENCE [LARGE SCALE GENOMIC DNA]</scope>
    <source>
        <strain evidence="3">CBS 506.65</strain>
    </source>
</reference>
<organism evidence="2 3">
    <name type="scientific">Penicilliopsis zonata CBS 506.65</name>
    <dbReference type="NCBI Taxonomy" id="1073090"/>
    <lineage>
        <taxon>Eukaryota</taxon>
        <taxon>Fungi</taxon>
        <taxon>Dikarya</taxon>
        <taxon>Ascomycota</taxon>
        <taxon>Pezizomycotina</taxon>
        <taxon>Eurotiomycetes</taxon>
        <taxon>Eurotiomycetidae</taxon>
        <taxon>Eurotiales</taxon>
        <taxon>Aspergillaceae</taxon>
        <taxon>Penicilliopsis</taxon>
    </lineage>
</organism>
<feature type="region of interest" description="Disordered" evidence="1">
    <location>
        <begin position="180"/>
        <end position="232"/>
    </location>
</feature>
<dbReference type="AlphaFoldDB" id="A0A1L9SS88"/>
<dbReference type="Proteomes" id="UP000184188">
    <property type="component" value="Unassembled WGS sequence"/>
</dbReference>
<evidence type="ECO:0008006" key="4">
    <source>
        <dbReference type="Google" id="ProtNLM"/>
    </source>
</evidence>
<dbReference type="VEuPathDB" id="FungiDB:ASPZODRAFT_128692"/>
<feature type="compositionally biased region" description="Basic and acidic residues" evidence="1">
    <location>
        <begin position="202"/>
        <end position="219"/>
    </location>
</feature>